<dbReference type="Gene3D" id="2.60.40.10">
    <property type="entry name" value="Immunoglobulins"/>
    <property type="match status" value="1"/>
</dbReference>
<protein>
    <submittedName>
        <fullName evidence="1">Uncharacterized protein</fullName>
    </submittedName>
</protein>
<organism evidence="1">
    <name type="scientific">marine metagenome</name>
    <dbReference type="NCBI Taxonomy" id="408172"/>
    <lineage>
        <taxon>unclassified sequences</taxon>
        <taxon>metagenomes</taxon>
        <taxon>ecological metagenomes</taxon>
    </lineage>
</organism>
<reference evidence="1" key="1">
    <citation type="submission" date="2018-05" db="EMBL/GenBank/DDBJ databases">
        <authorList>
            <person name="Lanie J.A."/>
            <person name="Ng W.-L."/>
            <person name="Kazmierczak K.M."/>
            <person name="Andrzejewski T.M."/>
            <person name="Davidsen T.M."/>
            <person name="Wayne K.J."/>
            <person name="Tettelin H."/>
            <person name="Glass J.I."/>
            <person name="Rusch D."/>
            <person name="Podicherti R."/>
            <person name="Tsui H.-C.T."/>
            <person name="Winkler M.E."/>
        </authorList>
    </citation>
    <scope>NUCLEOTIDE SEQUENCE</scope>
</reference>
<sequence length="329" mass="34529">QLPPGDRRLVMASGPYTITKGDTADVVLALAAGTGLDAVSSVSVAKYVDTYAQYAYDQNFSLPSAPTAPSASGLAMDGNISLEWGSDAAAVTATEATVNAGFEFEGYNVYQLPGAGSPLTEGVKVATYDKVNLIQNILDPSVDPLTGLVVNVVKQTGSDGGVQRYFNTDYDEVRGRPLSNGVEYHFAVTAYSYLSDNEGSPFKTLESGESRVTVVPHDPNPGYTAGDLFGDAITVTHSGTANASVSVDVVAPDELTGDSYRVSFSEQAYYLDLEGNWHTTHPDSGSGKTTDLTGSSVSGVAETSYDVGTIDVVFNVDVQSPDYNYAEGV</sequence>
<feature type="non-terminal residue" evidence="1">
    <location>
        <position position="329"/>
    </location>
</feature>
<name>A0A382QS45_9ZZZZ</name>
<feature type="non-terminal residue" evidence="1">
    <location>
        <position position="1"/>
    </location>
</feature>
<proteinExistence type="predicted"/>
<dbReference type="EMBL" id="UINC01116511">
    <property type="protein sequence ID" value="SVC88303.1"/>
    <property type="molecule type" value="Genomic_DNA"/>
</dbReference>
<gene>
    <name evidence="1" type="ORF">METZ01_LOCUS341157</name>
</gene>
<evidence type="ECO:0000313" key="1">
    <source>
        <dbReference type="EMBL" id="SVC88303.1"/>
    </source>
</evidence>
<accession>A0A382QS45</accession>
<dbReference type="AlphaFoldDB" id="A0A382QS45"/>
<dbReference type="InterPro" id="IPR013783">
    <property type="entry name" value="Ig-like_fold"/>
</dbReference>